<evidence type="ECO:0000313" key="3">
    <source>
        <dbReference type="Proteomes" id="UP000688137"/>
    </source>
</evidence>
<name>A0A8S1N449_PARPR</name>
<dbReference type="AlphaFoldDB" id="A0A8S1N449"/>
<dbReference type="InterPro" id="IPR018247">
    <property type="entry name" value="EF_Hand_1_Ca_BS"/>
</dbReference>
<evidence type="ECO:0000313" key="2">
    <source>
        <dbReference type="EMBL" id="CAD8084496.1"/>
    </source>
</evidence>
<comment type="caution">
    <text evidence="2">The sequence shown here is derived from an EMBL/GenBank/DDBJ whole genome shotgun (WGS) entry which is preliminary data.</text>
</comment>
<dbReference type="Proteomes" id="UP000688137">
    <property type="component" value="Unassembled WGS sequence"/>
</dbReference>
<accession>A0A8S1N449</accession>
<organism evidence="2 3">
    <name type="scientific">Paramecium primaurelia</name>
    <dbReference type="NCBI Taxonomy" id="5886"/>
    <lineage>
        <taxon>Eukaryota</taxon>
        <taxon>Sar</taxon>
        <taxon>Alveolata</taxon>
        <taxon>Ciliophora</taxon>
        <taxon>Intramacronucleata</taxon>
        <taxon>Oligohymenophorea</taxon>
        <taxon>Peniculida</taxon>
        <taxon>Parameciidae</taxon>
        <taxon>Paramecium</taxon>
    </lineage>
</organism>
<sequence length="422" mass="49991">MLQQHPYLNQPENVANKYNKPINLSQQLSFSKSLPGQGVLPEQNYATPQWQKQMNPQLSNQQPQIQTIQSKYIPQPQTIIYQGQPTYVQQPQQQFVPIAYPQQQQFRQSSPPRIIKMNQQPQQAQPIYQQPEVRIPEYYPHPPIYYDDPPFYEEPIYYPPPQKSIKLPPPHIDNYFIPNQVSYIRNLDDGPNYPEYPFKVMDIRDYFNKALIDMATQEEKIERAKVQVCSQLDFRINGLFNQLDQNQTGQLSQEEFAVGLKAFSLQPEQCDIKLLFEEFGYQGMMDIQQFANMIKPQTDLKNTKAYQQDDVKVLPETKLLIRNLFVTLLNAESVFESLRQYLISKEEELGQKIEYDQIFEEIFSNDHPNNLRFYLQNQGQYFDIAVINSLFNRFDRECTKRITREQFFYAFLPKLNKDDNYL</sequence>
<dbReference type="PROSITE" id="PS00018">
    <property type="entry name" value="EF_HAND_1"/>
    <property type="match status" value="1"/>
</dbReference>
<keyword evidence="3" id="KW-1185">Reference proteome</keyword>
<gene>
    <name evidence="2" type="ORF">PPRIM_AZ9-3.1.T0720114</name>
</gene>
<dbReference type="InterPro" id="IPR002048">
    <property type="entry name" value="EF_hand_dom"/>
</dbReference>
<dbReference type="PROSITE" id="PS50222">
    <property type="entry name" value="EF_HAND_2"/>
    <property type="match status" value="1"/>
</dbReference>
<evidence type="ECO:0000259" key="1">
    <source>
        <dbReference type="PROSITE" id="PS50222"/>
    </source>
</evidence>
<protein>
    <recommendedName>
        <fullName evidence="1">EF-hand domain-containing protein</fullName>
    </recommendedName>
</protein>
<feature type="domain" description="EF-hand" evidence="1">
    <location>
        <begin position="231"/>
        <end position="266"/>
    </location>
</feature>
<dbReference type="OMA" id="NDHPNNL"/>
<dbReference type="GO" id="GO:0005509">
    <property type="term" value="F:calcium ion binding"/>
    <property type="evidence" value="ECO:0007669"/>
    <property type="project" value="InterPro"/>
</dbReference>
<dbReference type="EMBL" id="CAJJDM010000075">
    <property type="protein sequence ID" value="CAD8084496.1"/>
    <property type="molecule type" value="Genomic_DNA"/>
</dbReference>
<proteinExistence type="predicted"/>
<reference evidence="2" key="1">
    <citation type="submission" date="2021-01" db="EMBL/GenBank/DDBJ databases">
        <authorList>
            <consortium name="Genoscope - CEA"/>
            <person name="William W."/>
        </authorList>
    </citation>
    <scope>NUCLEOTIDE SEQUENCE</scope>
</reference>